<sequence length="149" mass="16035">MACSIVTVDRQLTAVVKAKVPFPEIPMAQRSARAAIDAALPSLDAGPLGRPLTRFRTPAKDALDMEIGTIVGQSFAGRGEIVPSDLPAGRAAHFQLKGPFDGMPGAWQTLFAWCAAEKLELTGINWEIYMPWQGVDPAKLETDLYALLA</sequence>
<dbReference type="AlphaFoldDB" id="A0A512N5D5"/>
<dbReference type="RefSeq" id="WP_147147563.1">
    <property type="nucleotide sequence ID" value="NZ_BKAJ01000027.1"/>
</dbReference>
<accession>A0A512N5D5</accession>
<evidence type="ECO:0000259" key="1">
    <source>
        <dbReference type="SMART" id="SM00871"/>
    </source>
</evidence>
<dbReference type="EMBL" id="BKAJ01000027">
    <property type="protein sequence ID" value="GEP54214.1"/>
    <property type="molecule type" value="Genomic_DNA"/>
</dbReference>
<organism evidence="2 3">
    <name type="scientific">Reyranella soli</name>
    <dbReference type="NCBI Taxonomy" id="1230389"/>
    <lineage>
        <taxon>Bacteria</taxon>
        <taxon>Pseudomonadati</taxon>
        <taxon>Pseudomonadota</taxon>
        <taxon>Alphaproteobacteria</taxon>
        <taxon>Hyphomicrobiales</taxon>
        <taxon>Reyranellaceae</taxon>
        <taxon>Reyranella</taxon>
    </lineage>
</organism>
<reference evidence="2 3" key="1">
    <citation type="submission" date="2019-07" db="EMBL/GenBank/DDBJ databases">
        <title>Whole genome shotgun sequence of Reyranella soli NBRC 108950.</title>
        <authorList>
            <person name="Hosoyama A."/>
            <person name="Uohara A."/>
            <person name="Ohji S."/>
            <person name="Ichikawa N."/>
        </authorList>
    </citation>
    <scope>NUCLEOTIDE SEQUENCE [LARGE SCALE GENOMIC DNA]</scope>
    <source>
        <strain evidence="2 3">NBRC 108950</strain>
    </source>
</reference>
<feature type="domain" description="AraC effector-binding" evidence="1">
    <location>
        <begin position="1"/>
        <end position="149"/>
    </location>
</feature>
<proteinExistence type="predicted"/>
<dbReference type="Proteomes" id="UP000321058">
    <property type="component" value="Unassembled WGS sequence"/>
</dbReference>
<name>A0A512N5D5_9HYPH</name>
<evidence type="ECO:0000313" key="2">
    <source>
        <dbReference type="EMBL" id="GEP54214.1"/>
    </source>
</evidence>
<comment type="caution">
    <text evidence="2">The sequence shown here is derived from an EMBL/GenBank/DDBJ whole genome shotgun (WGS) entry which is preliminary data.</text>
</comment>
<dbReference type="Gene3D" id="3.20.80.10">
    <property type="entry name" value="Regulatory factor, effector binding domain"/>
    <property type="match status" value="1"/>
</dbReference>
<dbReference type="InterPro" id="IPR029442">
    <property type="entry name" value="GyrI-like"/>
</dbReference>
<gene>
    <name evidence="2" type="ORF">RSO01_13800</name>
</gene>
<dbReference type="InterPro" id="IPR011256">
    <property type="entry name" value="Reg_factor_effector_dom_sf"/>
</dbReference>
<dbReference type="Pfam" id="PF06445">
    <property type="entry name" value="GyrI-like"/>
    <property type="match status" value="1"/>
</dbReference>
<dbReference type="InterPro" id="IPR010499">
    <property type="entry name" value="AraC_E-bd"/>
</dbReference>
<dbReference type="OrthoDB" id="7375523at2"/>
<keyword evidence="3" id="KW-1185">Reference proteome</keyword>
<evidence type="ECO:0000313" key="3">
    <source>
        <dbReference type="Proteomes" id="UP000321058"/>
    </source>
</evidence>
<dbReference type="SMART" id="SM00871">
    <property type="entry name" value="AraC_E_bind"/>
    <property type="match status" value="1"/>
</dbReference>
<protein>
    <recommendedName>
        <fullName evidence="1">AraC effector-binding domain-containing protein</fullName>
    </recommendedName>
</protein>
<dbReference type="SUPFAM" id="SSF55136">
    <property type="entry name" value="Probable bacterial effector-binding domain"/>
    <property type="match status" value="1"/>
</dbReference>